<evidence type="ECO:0000313" key="4">
    <source>
        <dbReference type="EMBL" id="ACJ33984.1"/>
    </source>
</evidence>
<dbReference type="STRING" id="491915.Aflv_1619"/>
<dbReference type="SUPFAM" id="SSF110857">
    <property type="entry name" value="Gamma-glutamyl cyclotransferase-like"/>
    <property type="match status" value="1"/>
</dbReference>
<dbReference type="InterPro" id="IPR013024">
    <property type="entry name" value="GGCT-like"/>
</dbReference>
<dbReference type="CDD" id="cd06661">
    <property type="entry name" value="GGCT_like"/>
    <property type="match status" value="1"/>
</dbReference>
<evidence type="ECO:0000256" key="3">
    <source>
        <dbReference type="PIRSR" id="PIRSR617939-2"/>
    </source>
</evidence>
<feature type="active site" description="Proton acceptor" evidence="2">
    <location>
        <position position="80"/>
    </location>
</feature>
<dbReference type="KEGG" id="afl:Aflv_1619"/>
<dbReference type="Proteomes" id="UP000000742">
    <property type="component" value="Chromosome"/>
</dbReference>
<dbReference type="Pfam" id="PF13772">
    <property type="entry name" value="AIG2_2"/>
    <property type="match status" value="1"/>
</dbReference>
<accession>B7GJX1</accession>
<sequence length="157" mass="18241">MRMYMPLYFAYGSCMSFSDLERTTSFEYVGTGIVFDYRLAFSAYSRTRQGGVADIVYAPGEKVEGVLFEVPDFKQLDKREGHPNFYRRREIEVWDEQAKTVRIASTYEVVHKKTPEIPPSREYANILLEGAKRLSKSYQKQLQAHISSLWEKEKTTG</sequence>
<gene>
    <name evidence="4" type="ordered locus">Aflv_1619</name>
</gene>
<dbReference type="PANTHER" id="PTHR12935">
    <property type="entry name" value="GAMMA-GLUTAMYLCYCLOTRANSFERASE"/>
    <property type="match status" value="1"/>
</dbReference>
<organism evidence="4 5">
    <name type="scientific">Anoxybacillus flavithermus (strain DSM 21510 / WK1)</name>
    <dbReference type="NCBI Taxonomy" id="491915"/>
    <lineage>
        <taxon>Bacteria</taxon>
        <taxon>Bacillati</taxon>
        <taxon>Bacillota</taxon>
        <taxon>Bacilli</taxon>
        <taxon>Bacillales</taxon>
        <taxon>Anoxybacillaceae</taxon>
        <taxon>Anoxybacillus</taxon>
    </lineage>
</organism>
<feature type="binding site" evidence="3">
    <location>
        <begin position="8"/>
        <end position="13"/>
    </location>
    <ligand>
        <name>substrate</name>
    </ligand>
</feature>
<feature type="binding site" evidence="3">
    <location>
        <position position="123"/>
    </location>
    <ligand>
        <name>substrate</name>
    </ligand>
</feature>
<evidence type="ECO:0000256" key="2">
    <source>
        <dbReference type="PIRSR" id="PIRSR617939-1"/>
    </source>
</evidence>
<dbReference type="PANTHER" id="PTHR12935:SF0">
    <property type="entry name" value="GAMMA-GLUTAMYLCYCLOTRANSFERASE"/>
    <property type="match status" value="1"/>
</dbReference>
<dbReference type="InterPro" id="IPR036568">
    <property type="entry name" value="GGCT-like_sf"/>
</dbReference>
<dbReference type="Gene3D" id="3.10.490.10">
    <property type="entry name" value="Gamma-glutamyl cyclotransferase-like"/>
    <property type="match status" value="1"/>
</dbReference>
<evidence type="ECO:0000313" key="5">
    <source>
        <dbReference type="Proteomes" id="UP000000742"/>
    </source>
</evidence>
<evidence type="ECO:0000256" key="1">
    <source>
        <dbReference type="ARBA" id="ARBA00023239"/>
    </source>
</evidence>
<dbReference type="AlphaFoldDB" id="B7GJX1"/>
<dbReference type="EMBL" id="CP000922">
    <property type="protein sequence ID" value="ACJ33984.1"/>
    <property type="molecule type" value="Genomic_DNA"/>
</dbReference>
<dbReference type="GO" id="GO:0003839">
    <property type="term" value="F:gamma-glutamylcyclotransferase activity"/>
    <property type="evidence" value="ECO:0007669"/>
    <property type="project" value="InterPro"/>
</dbReference>
<keyword evidence="1" id="KW-0456">Lyase</keyword>
<dbReference type="eggNOG" id="COG2105">
    <property type="taxonomic scope" value="Bacteria"/>
</dbReference>
<name>B7GJX1_ANOFW</name>
<reference evidence="4 5" key="1">
    <citation type="journal article" date="2008" name="Genome Biol.">
        <title>Encapsulated in silica: genome, proteome and physiology of the thermophilic bacterium Anoxybacillus flavithermus WK1.</title>
        <authorList>
            <person name="Saw J.H."/>
            <person name="Mountain B.W."/>
            <person name="Feng L."/>
            <person name="Omelchenko M.V."/>
            <person name="Hou S."/>
            <person name="Saito J.A."/>
            <person name="Stott M.B."/>
            <person name="Li D."/>
            <person name="Zhao G."/>
            <person name="Wu J."/>
            <person name="Galperin M.Y."/>
            <person name="Koonin E.V."/>
            <person name="Makarova K.S."/>
            <person name="Wolf Y.I."/>
            <person name="Rigden D.J."/>
            <person name="Dunfield P.F."/>
            <person name="Wang L."/>
            <person name="Alam M."/>
        </authorList>
    </citation>
    <scope>NUCLEOTIDE SEQUENCE [LARGE SCALE GENOMIC DNA]</scope>
    <source>
        <strain evidence="5">DSM 21510 / WK1</strain>
    </source>
</reference>
<proteinExistence type="predicted"/>
<dbReference type="HOGENOM" id="CLU_048475_3_1_9"/>
<dbReference type="InterPro" id="IPR017939">
    <property type="entry name" value="G-Glutamylcylcotransferase"/>
</dbReference>
<protein>
    <submittedName>
        <fullName evidence="4">Uncharacterized conserved domain protein</fullName>
    </submittedName>
</protein>